<comment type="caution">
    <text evidence="10">The sequence shown here is derived from an EMBL/GenBank/DDBJ whole genome shotgun (WGS) entry which is preliminary data.</text>
</comment>
<dbReference type="AlphaFoldDB" id="A0A9X0D7A5"/>
<keyword evidence="7" id="KW-0460">Magnesium</keyword>
<comment type="similarity">
    <text evidence="2">Belongs to the RNR ribonuclease family.</text>
</comment>
<dbReference type="Pfam" id="PF17849">
    <property type="entry name" value="OB_Dis3"/>
    <property type="match status" value="1"/>
</dbReference>
<keyword evidence="3" id="KW-0540">Nuclease</keyword>
<protein>
    <submittedName>
        <fullName evidence="10">DIS3 mitotic control</fullName>
    </submittedName>
</protein>
<dbReference type="Proteomes" id="UP001163046">
    <property type="component" value="Unassembled WGS sequence"/>
</dbReference>
<dbReference type="FunFam" id="2.40.50.700:FF:000004">
    <property type="entry name" value="Exosome complex exonuclease RRP44 homolog A"/>
    <property type="match status" value="1"/>
</dbReference>
<dbReference type="EMBL" id="MU825438">
    <property type="protein sequence ID" value="KAJ7389201.1"/>
    <property type="molecule type" value="Genomic_DNA"/>
</dbReference>
<reference evidence="10" key="1">
    <citation type="submission" date="2023-01" db="EMBL/GenBank/DDBJ databases">
        <title>Genome assembly of the deep-sea coral Lophelia pertusa.</title>
        <authorList>
            <person name="Herrera S."/>
            <person name="Cordes E."/>
        </authorList>
    </citation>
    <scope>NUCLEOTIDE SEQUENCE</scope>
    <source>
        <strain evidence="10">USNM1676648</strain>
        <tissue evidence="10">Polyp</tissue>
    </source>
</reference>
<evidence type="ECO:0000256" key="1">
    <source>
        <dbReference type="ARBA" id="ARBA00001946"/>
    </source>
</evidence>
<dbReference type="GO" id="GO:0003723">
    <property type="term" value="F:RNA binding"/>
    <property type="evidence" value="ECO:0007669"/>
    <property type="project" value="UniProtKB-KW"/>
</dbReference>
<dbReference type="OrthoDB" id="372421at2759"/>
<evidence type="ECO:0000259" key="9">
    <source>
        <dbReference type="Pfam" id="PF17849"/>
    </source>
</evidence>
<evidence type="ECO:0000256" key="3">
    <source>
        <dbReference type="ARBA" id="ARBA00022722"/>
    </source>
</evidence>
<comment type="cofactor">
    <cofactor evidence="1">
        <name>Mg(2+)</name>
        <dbReference type="ChEBI" id="CHEBI:18420"/>
    </cofactor>
</comment>
<accession>A0A9X0D7A5</accession>
<evidence type="ECO:0000256" key="8">
    <source>
        <dbReference type="ARBA" id="ARBA00022884"/>
    </source>
</evidence>
<proteinExistence type="inferred from homology"/>
<dbReference type="GO" id="GO:0000177">
    <property type="term" value="C:cytoplasmic exosome (RNase complex)"/>
    <property type="evidence" value="ECO:0007669"/>
    <property type="project" value="TreeGrafter"/>
</dbReference>
<feature type="domain" description="CSD2" evidence="9">
    <location>
        <begin position="6"/>
        <end position="71"/>
    </location>
</feature>
<dbReference type="GO" id="GO:0016075">
    <property type="term" value="P:rRNA catabolic process"/>
    <property type="evidence" value="ECO:0007669"/>
    <property type="project" value="TreeGrafter"/>
</dbReference>
<dbReference type="InterPro" id="IPR012340">
    <property type="entry name" value="NA-bd_OB-fold"/>
</dbReference>
<gene>
    <name evidence="10" type="primary">DIS3L_3</name>
    <name evidence="10" type="ORF">OS493_033005</name>
</gene>
<keyword evidence="8" id="KW-0694">RNA-binding</keyword>
<dbReference type="SUPFAM" id="SSF50249">
    <property type="entry name" value="Nucleic acid-binding proteins"/>
    <property type="match status" value="1"/>
</dbReference>
<evidence type="ECO:0000256" key="2">
    <source>
        <dbReference type="ARBA" id="ARBA00005785"/>
    </source>
</evidence>
<evidence type="ECO:0000256" key="4">
    <source>
        <dbReference type="ARBA" id="ARBA00022801"/>
    </source>
</evidence>
<evidence type="ECO:0000256" key="7">
    <source>
        <dbReference type="ARBA" id="ARBA00022842"/>
    </source>
</evidence>
<keyword evidence="5" id="KW-0271">Exosome</keyword>
<evidence type="ECO:0000256" key="6">
    <source>
        <dbReference type="ARBA" id="ARBA00022839"/>
    </source>
</evidence>
<dbReference type="PANTHER" id="PTHR23355:SF30">
    <property type="entry name" value="DIS3-LIKE EXONUCLEASE 1"/>
    <property type="match status" value="1"/>
</dbReference>
<evidence type="ECO:0000256" key="5">
    <source>
        <dbReference type="ARBA" id="ARBA00022835"/>
    </source>
</evidence>
<dbReference type="InterPro" id="IPR050180">
    <property type="entry name" value="RNR_Ribonuclease"/>
</dbReference>
<organism evidence="10 11">
    <name type="scientific">Desmophyllum pertusum</name>
    <dbReference type="NCBI Taxonomy" id="174260"/>
    <lineage>
        <taxon>Eukaryota</taxon>
        <taxon>Metazoa</taxon>
        <taxon>Cnidaria</taxon>
        <taxon>Anthozoa</taxon>
        <taxon>Hexacorallia</taxon>
        <taxon>Scleractinia</taxon>
        <taxon>Caryophylliina</taxon>
        <taxon>Caryophylliidae</taxon>
        <taxon>Desmophyllum</taxon>
    </lineage>
</organism>
<keyword evidence="6" id="KW-0269">Exonuclease</keyword>
<evidence type="ECO:0000313" key="10">
    <source>
        <dbReference type="EMBL" id="KAJ7389201.1"/>
    </source>
</evidence>
<dbReference type="GO" id="GO:0000175">
    <property type="term" value="F:3'-5'-RNA exonuclease activity"/>
    <property type="evidence" value="ECO:0007669"/>
    <property type="project" value="TreeGrafter"/>
</dbReference>
<dbReference type="Gene3D" id="2.40.50.700">
    <property type="match status" value="1"/>
</dbReference>
<evidence type="ECO:0000313" key="11">
    <source>
        <dbReference type="Proteomes" id="UP001163046"/>
    </source>
</evidence>
<dbReference type="InterPro" id="IPR041505">
    <property type="entry name" value="Dis3_CSD2"/>
</dbReference>
<dbReference type="GO" id="GO:0006402">
    <property type="term" value="P:mRNA catabolic process"/>
    <property type="evidence" value="ECO:0007669"/>
    <property type="project" value="TreeGrafter"/>
</dbReference>
<dbReference type="PANTHER" id="PTHR23355">
    <property type="entry name" value="RIBONUCLEASE"/>
    <property type="match status" value="1"/>
</dbReference>
<sequence length="89" mass="10199">MFFIQVIVVPWDYRIPKIRISTRQVDSLRDHRIVVRIDFWEVDSVYPNGHFVRSLGLIGNVETEIQALMVEALVSSALIHRGPTQGAPQ</sequence>
<keyword evidence="4" id="KW-0378">Hydrolase</keyword>
<name>A0A9X0D7A5_9CNID</name>
<keyword evidence="11" id="KW-1185">Reference proteome</keyword>